<evidence type="ECO:0000313" key="2">
    <source>
        <dbReference type="EMBL" id="CAK7356842.1"/>
    </source>
</evidence>
<feature type="domain" description="Stress-response A/B barrel" evidence="1">
    <location>
        <begin position="103"/>
        <end position="138"/>
    </location>
</feature>
<comment type="caution">
    <text evidence="2">The sequence shown here is derived from an EMBL/GenBank/DDBJ whole genome shotgun (WGS) entry which is preliminary data.</text>
</comment>
<organism evidence="2 3">
    <name type="scientific">Dovyalis caffra</name>
    <dbReference type="NCBI Taxonomy" id="77055"/>
    <lineage>
        <taxon>Eukaryota</taxon>
        <taxon>Viridiplantae</taxon>
        <taxon>Streptophyta</taxon>
        <taxon>Embryophyta</taxon>
        <taxon>Tracheophyta</taxon>
        <taxon>Spermatophyta</taxon>
        <taxon>Magnoliopsida</taxon>
        <taxon>eudicotyledons</taxon>
        <taxon>Gunneridae</taxon>
        <taxon>Pentapetalae</taxon>
        <taxon>rosids</taxon>
        <taxon>fabids</taxon>
        <taxon>Malpighiales</taxon>
        <taxon>Salicaceae</taxon>
        <taxon>Flacourtieae</taxon>
        <taxon>Dovyalis</taxon>
    </lineage>
</organism>
<dbReference type="Proteomes" id="UP001314170">
    <property type="component" value="Unassembled WGS sequence"/>
</dbReference>
<reference evidence="2 3" key="1">
    <citation type="submission" date="2024-01" db="EMBL/GenBank/DDBJ databases">
        <authorList>
            <person name="Waweru B."/>
        </authorList>
    </citation>
    <scope>NUCLEOTIDE SEQUENCE [LARGE SCALE GENOMIC DNA]</scope>
</reference>
<gene>
    <name evidence="2" type="ORF">DCAF_LOCUS27123</name>
</gene>
<dbReference type="PROSITE" id="PS51502">
    <property type="entry name" value="S_R_A_B_BARREL"/>
    <property type="match status" value="1"/>
</dbReference>
<evidence type="ECO:0000313" key="3">
    <source>
        <dbReference type="Proteomes" id="UP001314170"/>
    </source>
</evidence>
<dbReference type="EMBL" id="CAWUPB010001197">
    <property type="protein sequence ID" value="CAK7356842.1"/>
    <property type="molecule type" value="Genomic_DNA"/>
</dbReference>
<sequence>MDPFMKNEEFFRHEHIGIDVPLSTGRSLSARIELLMMPRVYHQRLVSISFEGTSYSTISPTNTEAPMSKAKNELLKEGKKHTLAADKSERAKMRDMEQVKGVVRHIVLAKFKEDEVEKHIKDYANLLNHIEQMKSFQW</sequence>
<dbReference type="AlphaFoldDB" id="A0AAV1SS35"/>
<keyword evidence="3" id="KW-1185">Reference proteome</keyword>
<accession>A0AAV1SS35</accession>
<name>A0AAV1SS35_9ROSI</name>
<evidence type="ECO:0000259" key="1">
    <source>
        <dbReference type="PROSITE" id="PS51502"/>
    </source>
</evidence>
<protein>
    <recommendedName>
        <fullName evidence="1">Stress-response A/B barrel domain-containing protein</fullName>
    </recommendedName>
</protein>
<dbReference type="InterPro" id="IPR013097">
    <property type="entry name" value="Dabb"/>
</dbReference>
<proteinExistence type="predicted"/>